<sequence>MSHQRNDEFMMPTPMDELDEKKVEDFGIEDIAQENTHVQLKSELDALPIAKSAWVFRKTVLICAIAGFCAATDGYQNTLSASIIANAGFKKQFGALVKGKYVIPAQHVSTWGGLFSAGQVIGQFSIQWISDWFGRKIAMYGFLFLLLISVIVESVSTVWWHWTIAKLIAGVGIGAVQATLPVVSSSKGGQLGKIMQADYINEHAPTTLRGLLVVAYSLWFTAGGLFGAVALKARATTHPMDFRNMIYTQFAMIGLSAVIFFFLPESPWWLVSKGKNEQAKKILASKFSNVPQYDVETEFAIIEATIENQREFDKASKSEGSLAMLKGLNLKRFLIGSFPKVLQQFVGLSIFSSYSSYFFQLAGNKDPFMVTVILSCCGMLAVICDALLVEKIGRRRMTLFGFTGACVGILLMGIIGTQDYKNARLGAVLVVSGVIANFCNTFQASRFKARATGWGLAFCNLFAICFNFVVPIMVAKWAVNAVWLFVCLGIPGTVLAYFIMPETSQRSAAEIQEMFVERVNLRKWRGHVTQVQKDLAAMNGTELRYRGRDEEAA</sequence>
<organism evidence="1 2">
    <name type="scientific">Naganishia onofrii</name>
    <dbReference type="NCBI Taxonomy" id="1851511"/>
    <lineage>
        <taxon>Eukaryota</taxon>
        <taxon>Fungi</taxon>
        <taxon>Dikarya</taxon>
        <taxon>Basidiomycota</taxon>
        <taxon>Agaricomycotina</taxon>
        <taxon>Tremellomycetes</taxon>
        <taxon>Filobasidiales</taxon>
        <taxon>Filobasidiaceae</taxon>
        <taxon>Naganishia</taxon>
    </lineage>
</organism>
<accession>A0ACC2XY95</accession>
<proteinExistence type="predicted"/>
<keyword evidence="2" id="KW-1185">Reference proteome</keyword>
<protein>
    <submittedName>
        <fullName evidence="1">Uncharacterized protein</fullName>
    </submittedName>
</protein>
<name>A0ACC2XY95_9TREE</name>
<dbReference type="Proteomes" id="UP001234202">
    <property type="component" value="Unassembled WGS sequence"/>
</dbReference>
<evidence type="ECO:0000313" key="2">
    <source>
        <dbReference type="Proteomes" id="UP001234202"/>
    </source>
</evidence>
<evidence type="ECO:0000313" key="1">
    <source>
        <dbReference type="EMBL" id="KAJ9128147.1"/>
    </source>
</evidence>
<reference evidence="1" key="1">
    <citation type="submission" date="2023-04" db="EMBL/GenBank/DDBJ databases">
        <title>Draft Genome sequencing of Naganishia species isolated from polar environments using Oxford Nanopore Technology.</title>
        <authorList>
            <person name="Leo P."/>
            <person name="Venkateswaran K."/>
        </authorList>
    </citation>
    <scope>NUCLEOTIDE SEQUENCE</scope>
    <source>
        <strain evidence="1">DBVPG 5303</strain>
    </source>
</reference>
<comment type="caution">
    <text evidence="1">The sequence shown here is derived from an EMBL/GenBank/DDBJ whole genome shotgun (WGS) entry which is preliminary data.</text>
</comment>
<dbReference type="EMBL" id="JASBWV010000001">
    <property type="protein sequence ID" value="KAJ9128147.1"/>
    <property type="molecule type" value="Genomic_DNA"/>
</dbReference>
<gene>
    <name evidence="1" type="ORF">QFC24_000439</name>
</gene>